<dbReference type="GO" id="GO:1902936">
    <property type="term" value="F:phosphatidylinositol bisphosphate binding"/>
    <property type="evidence" value="ECO:0007669"/>
    <property type="project" value="TreeGrafter"/>
</dbReference>
<dbReference type="CDD" id="cd00170">
    <property type="entry name" value="SEC14"/>
    <property type="match status" value="1"/>
</dbReference>
<dbReference type="InterPro" id="IPR011074">
    <property type="entry name" value="CRAL/TRIO_N_dom"/>
</dbReference>
<dbReference type="InterPro" id="IPR001251">
    <property type="entry name" value="CRAL-TRIO_dom"/>
</dbReference>
<dbReference type="InterPro" id="IPR036273">
    <property type="entry name" value="CRAL/TRIO_N_dom_sf"/>
</dbReference>
<organism evidence="2 3">
    <name type="scientific">Candidula unifasciata</name>
    <dbReference type="NCBI Taxonomy" id="100452"/>
    <lineage>
        <taxon>Eukaryota</taxon>
        <taxon>Metazoa</taxon>
        <taxon>Spiralia</taxon>
        <taxon>Lophotrochozoa</taxon>
        <taxon>Mollusca</taxon>
        <taxon>Gastropoda</taxon>
        <taxon>Heterobranchia</taxon>
        <taxon>Euthyneura</taxon>
        <taxon>Panpulmonata</taxon>
        <taxon>Eupulmonata</taxon>
        <taxon>Stylommatophora</taxon>
        <taxon>Helicina</taxon>
        <taxon>Helicoidea</taxon>
        <taxon>Geomitridae</taxon>
        <taxon>Candidula</taxon>
    </lineage>
</organism>
<dbReference type="OrthoDB" id="75724at2759"/>
<accession>A0A8S4A282</accession>
<sequence length="312" mass="36168">MFKPYTKEEDSYTCTLSLEVQQKAKRELNEDPKTRLLEVKSLRTRLQKVPGLLPRTDVKFLLRFLRARKFDQERTFELAKRYYDIRMQSPEIFNDLKPTRVRHVFADDFIEVLKHRNNEGCRVIICRPDNWDTSRYPLIDFLTALYLVIAKIAEEEDTQVCGVHLISYLEKLTFKHATQITPGTAKFFVSTVQDVLPMRLKRFDFVKQPAIWDIVFTACKPFMKSKLLSRIVANGDMFEKLHAVMSPEFLPTDLGGQLPPHSNRSLLASDTQFEEDNKFGFVKMNVNSGNSVSKSRDADMQGLGGTFKKLEI</sequence>
<dbReference type="PANTHER" id="PTHR10174:SF130">
    <property type="entry name" value="ALPHA-TOCOPHEROL TRANSFER PROTEIN-LIKE"/>
    <property type="match status" value="1"/>
</dbReference>
<feature type="domain" description="CRAL-TRIO" evidence="1">
    <location>
        <begin position="97"/>
        <end position="262"/>
    </location>
</feature>
<dbReference type="PRINTS" id="PR00180">
    <property type="entry name" value="CRETINALDHBP"/>
</dbReference>
<name>A0A8S4A282_9EUPU</name>
<dbReference type="PANTHER" id="PTHR10174">
    <property type="entry name" value="ALPHA-TOCOPHEROL TRANSFER PROTEIN-RELATED"/>
    <property type="match status" value="1"/>
</dbReference>
<protein>
    <recommendedName>
        <fullName evidence="1">CRAL-TRIO domain-containing protein</fullName>
    </recommendedName>
</protein>
<dbReference type="PROSITE" id="PS50191">
    <property type="entry name" value="CRAL_TRIO"/>
    <property type="match status" value="1"/>
</dbReference>
<dbReference type="SUPFAM" id="SSF52087">
    <property type="entry name" value="CRAL/TRIO domain"/>
    <property type="match status" value="1"/>
</dbReference>
<proteinExistence type="predicted"/>
<keyword evidence="3" id="KW-1185">Reference proteome</keyword>
<dbReference type="InterPro" id="IPR036865">
    <property type="entry name" value="CRAL-TRIO_dom_sf"/>
</dbReference>
<dbReference type="EMBL" id="CAJHNH020005979">
    <property type="protein sequence ID" value="CAG5133156.1"/>
    <property type="molecule type" value="Genomic_DNA"/>
</dbReference>
<reference evidence="2" key="1">
    <citation type="submission" date="2021-04" db="EMBL/GenBank/DDBJ databases">
        <authorList>
            <consortium name="Molecular Ecology Group"/>
        </authorList>
    </citation>
    <scope>NUCLEOTIDE SEQUENCE</scope>
</reference>
<gene>
    <name evidence="2" type="ORF">CUNI_LOCUS18714</name>
</gene>
<dbReference type="Gene3D" id="1.10.8.20">
    <property type="entry name" value="N-terminal domain of phosphatidylinositol transfer protein sec14p"/>
    <property type="match status" value="1"/>
</dbReference>
<evidence type="ECO:0000313" key="2">
    <source>
        <dbReference type="EMBL" id="CAG5133156.1"/>
    </source>
</evidence>
<dbReference type="AlphaFoldDB" id="A0A8S4A282"/>
<dbReference type="Proteomes" id="UP000678393">
    <property type="component" value="Unassembled WGS sequence"/>
</dbReference>
<dbReference type="SUPFAM" id="SSF46938">
    <property type="entry name" value="CRAL/TRIO N-terminal domain"/>
    <property type="match status" value="1"/>
</dbReference>
<dbReference type="Gene3D" id="1.20.5.1200">
    <property type="entry name" value="Alpha-tocopherol transfer"/>
    <property type="match status" value="1"/>
</dbReference>
<dbReference type="SMART" id="SM01100">
    <property type="entry name" value="CRAL_TRIO_N"/>
    <property type="match status" value="1"/>
</dbReference>
<evidence type="ECO:0000313" key="3">
    <source>
        <dbReference type="Proteomes" id="UP000678393"/>
    </source>
</evidence>
<evidence type="ECO:0000259" key="1">
    <source>
        <dbReference type="PROSITE" id="PS50191"/>
    </source>
</evidence>
<dbReference type="Pfam" id="PF00650">
    <property type="entry name" value="CRAL_TRIO"/>
    <property type="match status" value="1"/>
</dbReference>
<comment type="caution">
    <text evidence="2">The sequence shown here is derived from an EMBL/GenBank/DDBJ whole genome shotgun (WGS) entry which is preliminary data.</text>
</comment>
<dbReference type="Gene3D" id="3.40.525.10">
    <property type="entry name" value="CRAL-TRIO lipid binding domain"/>
    <property type="match status" value="1"/>
</dbReference>
<dbReference type="SMART" id="SM00516">
    <property type="entry name" value="SEC14"/>
    <property type="match status" value="1"/>
</dbReference>
<dbReference type="GO" id="GO:0016020">
    <property type="term" value="C:membrane"/>
    <property type="evidence" value="ECO:0007669"/>
    <property type="project" value="TreeGrafter"/>
</dbReference>